<sequence length="565" mass="65189">MTVSYQYDVASSTSGGLVKLLLRWRGSVWKMIYRELIVFSASYLILTVLYRFVLDEPNKRIFEKIVHFFSTFVELIPLSFILGFYVSFTGTRWWSQYRAIPWPDKIMNIIALYVSGADESSRMLRRTLMRYLNLSLVLVLRSISMAVKRRFPTKDHLIEAGFLTKAELEMFLSVPSVEFNTFWIPCTWFINLLREARQECRITDSNGLKLIMEEFNEFRSKCGLLWSYDWISIPLVYTQVVTLATYTFFVACVFGRQYVNSPDPIIQGKRPFDYYVPVFTVFEFLLYMGLLKVAEQLINPFGDDDEDFELNWIIDRHIKVSYLGVDTLSCDPPPLVRDCYFDETDMKLPYTEASVAYKKKTYRGSVAYMLVPSEQQGLVMPDITEEQHEEDYNTWQKQGISQRRASIWTIYGGKISKSVSSSGSLENIERESLGISSNTDEIAQDSGHDISSGIWGCSHPSRKHHLLEHFLDHCLPVDCDKTFYADISICGALKVADIQGRQKYQTNDLHSVFTAVDDHGEAGVRRLIYIRRFASGAPISFSFHEDVDSKMLLEDKNDWSSGART</sequence>
<feature type="transmembrane region" description="Helical" evidence="6">
    <location>
        <begin position="32"/>
        <end position="53"/>
    </location>
</feature>
<keyword evidence="2 6" id="KW-0812">Transmembrane</keyword>
<organism evidence="7 8">
    <name type="scientific">Limulus polyphemus</name>
    <name type="common">Atlantic horseshoe crab</name>
    <dbReference type="NCBI Taxonomy" id="6850"/>
    <lineage>
        <taxon>Eukaryota</taxon>
        <taxon>Metazoa</taxon>
        <taxon>Ecdysozoa</taxon>
        <taxon>Arthropoda</taxon>
        <taxon>Chelicerata</taxon>
        <taxon>Merostomata</taxon>
        <taxon>Xiphosura</taxon>
        <taxon>Limulidae</taxon>
        <taxon>Limulus</taxon>
    </lineage>
</organism>
<evidence type="ECO:0000256" key="2">
    <source>
        <dbReference type="ARBA" id="ARBA00022692"/>
    </source>
</evidence>
<keyword evidence="3 6" id="KW-1133">Transmembrane helix</keyword>
<comment type="subcellular location">
    <subcellularLocation>
        <location evidence="6">Cell membrane</location>
        <topology evidence="6">Multi-pass membrane protein</topology>
    </subcellularLocation>
    <subcellularLocation>
        <location evidence="1">Membrane</location>
    </subcellularLocation>
</comment>
<dbReference type="Proteomes" id="UP000694941">
    <property type="component" value="Unplaced"/>
</dbReference>
<keyword evidence="6" id="KW-0406">Ion transport</keyword>
<evidence type="ECO:0000313" key="8">
    <source>
        <dbReference type="RefSeq" id="XP_013777809.1"/>
    </source>
</evidence>
<dbReference type="InterPro" id="IPR000615">
    <property type="entry name" value="Bestrophin"/>
</dbReference>
<evidence type="ECO:0000256" key="3">
    <source>
        <dbReference type="ARBA" id="ARBA00022989"/>
    </source>
</evidence>
<dbReference type="PANTHER" id="PTHR10736:SF0">
    <property type="entry name" value="BESTROPHIN HOMOLOG"/>
    <property type="match status" value="1"/>
</dbReference>
<gene>
    <name evidence="8" type="primary">LOC106462430</name>
</gene>
<feature type="transmembrane region" description="Helical" evidence="6">
    <location>
        <begin position="274"/>
        <end position="291"/>
    </location>
</feature>
<keyword evidence="6" id="KW-0407">Ion channel</keyword>
<comment type="function">
    <text evidence="6">Forms chloride channels.</text>
</comment>
<evidence type="ECO:0000256" key="6">
    <source>
        <dbReference type="RuleBase" id="RU363126"/>
    </source>
</evidence>
<keyword evidence="4 6" id="KW-0472">Membrane</keyword>
<reference evidence="8" key="1">
    <citation type="submission" date="2025-08" db="UniProtKB">
        <authorList>
            <consortium name="RefSeq"/>
        </authorList>
    </citation>
    <scope>IDENTIFICATION</scope>
    <source>
        <tissue evidence="8">Muscle</tissue>
    </source>
</reference>
<name>A0ABM1B9Z6_LIMPO</name>
<feature type="transmembrane region" description="Helical" evidence="6">
    <location>
        <begin position="235"/>
        <end position="254"/>
    </location>
</feature>
<dbReference type="PANTHER" id="PTHR10736">
    <property type="entry name" value="BESTROPHIN"/>
    <property type="match status" value="1"/>
</dbReference>
<dbReference type="Pfam" id="PF01062">
    <property type="entry name" value="Bestrophin"/>
    <property type="match status" value="1"/>
</dbReference>
<dbReference type="GeneID" id="106462430"/>
<comment type="similarity">
    <text evidence="5 6">Belongs to the anion channel-forming bestrophin (TC 1.A.46) family. Calcium-sensitive chloride channel subfamily.</text>
</comment>
<feature type="transmembrane region" description="Helical" evidence="6">
    <location>
        <begin position="65"/>
        <end position="88"/>
    </location>
</feature>
<keyword evidence="6" id="KW-1003">Cell membrane</keyword>
<evidence type="ECO:0000256" key="5">
    <source>
        <dbReference type="ARBA" id="ARBA00034769"/>
    </source>
</evidence>
<keyword evidence="6" id="KW-0813">Transport</keyword>
<proteinExistence type="inferred from homology"/>
<dbReference type="RefSeq" id="XP_013777809.1">
    <property type="nucleotide sequence ID" value="XM_013922355.2"/>
</dbReference>
<keyword evidence="6" id="KW-0869">Chloride channel</keyword>
<protein>
    <recommendedName>
        <fullName evidence="6">Bestrophin homolog</fullName>
    </recommendedName>
</protein>
<evidence type="ECO:0000256" key="1">
    <source>
        <dbReference type="ARBA" id="ARBA00004370"/>
    </source>
</evidence>
<keyword evidence="7" id="KW-1185">Reference proteome</keyword>
<evidence type="ECO:0000256" key="4">
    <source>
        <dbReference type="ARBA" id="ARBA00023136"/>
    </source>
</evidence>
<evidence type="ECO:0000313" key="7">
    <source>
        <dbReference type="Proteomes" id="UP000694941"/>
    </source>
</evidence>
<dbReference type="InterPro" id="IPR021134">
    <property type="entry name" value="Bestrophin-like"/>
</dbReference>
<keyword evidence="6" id="KW-0868">Chloride</keyword>
<accession>A0ABM1B9Z6</accession>